<dbReference type="RefSeq" id="XP_013254986.1">
    <property type="nucleotide sequence ID" value="XM_013399532.1"/>
</dbReference>
<dbReference type="PANTHER" id="PTHR38788">
    <property type="entry name" value="CLR5 DOMAIN-CONTAINING PROTEIN"/>
    <property type="match status" value="1"/>
</dbReference>
<dbReference type="EMBL" id="AMGV01000018">
    <property type="protein sequence ID" value="KEF52396.1"/>
    <property type="molecule type" value="Genomic_DNA"/>
</dbReference>
<dbReference type="Proteomes" id="UP000027920">
    <property type="component" value="Unassembled WGS sequence"/>
</dbReference>
<sequence>MEARKRFHPHTSKEWESFRHDFTRLYQVEGKKLREVVELLRDKGFQANEHHCKTYIKKWRLGKYKKELEMIFAAQIQARRQGKKTIFKSRGQECPDGEIQRYWSRRPEEPTDFEPIPKTPEGLEYWTPAPTPGGTMTEITPLEDVSSPEILSCFLPSDRSVSTRTSPRITEICDGAENNSPSSVDDTISVDGCSEACREYEQPSCPSSTEVAGVFLPAASQILMPNYQSLTLQPLQSPESIRDREYTLNCGREYFQWWIEKVYRARIAWNHTSPAVEKFRNASYSLASFIENDLSRDHIELTYLDLVEMTSHVLHRENPTTIILLMDIMGIAVQNFPKALPKIQKILDHALSQALESSGKDHPSTNLMRAIRFACSDFFDFASCAILPGKDLLAEALNDQNELVANLLLLLVDLGIRDRSPTAFQYAQELHQHALARYRTEKTDAALFSLSSIAVRITELQRRQGNYDEAMGLMKDASGRLSAFHDTRAQVQGRADLLLQLGYLKWDEGHFTAALDAFNQCLSLSLRVFGVDHYMTMHTAAWVRHAQKIVDQEARGTEMWSRLHAASL</sequence>
<keyword evidence="3" id="KW-1185">Reference proteome</keyword>
<accession>A0A072NXS1</accession>
<dbReference type="HOGENOM" id="CLU_030103_0_0_1"/>
<dbReference type="VEuPathDB" id="FungiDB:A1O9_11637"/>
<comment type="caution">
    <text evidence="2">The sequence shown here is derived from an EMBL/GenBank/DDBJ whole genome shotgun (WGS) entry which is preliminary data.</text>
</comment>
<dbReference type="Gene3D" id="1.25.40.10">
    <property type="entry name" value="Tetratricopeptide repeat domain"/>
    <property type="match status" value="1"/>
</dbReference>
<dbReference type="InterPro" id="IPR025676">
    <property type="entry name" value="Clr5_dom"/>
</dbReference>
<dbReference type="InterPro" id="IPR011990">
    <property type="entry name" value="TPR-like_helical_dom_sf"/>
</dbReference>
<protein>
    <recommendedName>
        <fullName evidence="1">Clr5 domain-containing protein</fullName>
    </recommendedName>
</protein>
<proteinExistence type="predicted"/>
<evidence type="ECO:0000313" key="3">
    <source>
        <dbReference type="Proteomes" id="UP000027920"/>
    </source>
</evidence>
<organism evidence="2 3">
    <name type="scientific">Exophiala aquamarina CBS 119918</name>
    <dbReference type="NCBI Taxonomy" id="1182545"/>
    <lineage>
        <taxon>Eukaryota</taxon>
        <taxon>Fungi</taxon>
        <taxon>Dikarya</taxon>
        <taxon>Ascomycota</taxon>
        <taxon>Pezizomycotina</taxon>
        <taxon>Eurotiomycetes</taxon>
        <taxon>Chaetothyriomycetidae</taxon>
        <taxon>Chaetothyriales</taxon>
        <taxon>Herpotrichiellaceae</taxon>
        <taxon>Exophiala</taxon>
    </lineage>
</organism>
<feature type="domain" description="Clr5" evidence="1">
    <location>
        <begin position="12"/>
        <end position="63"/>
    </location>
</feature>
<dbReference type="OrthoDB" id="4120905at2759"/>
<dbReference type="GeneID" id="25286534"/>
<dbReference type="AlphaFoldDB" id="A0A072NXS1"/>
<dbReference type="PANTHER" id="PTHR38788:SF3">
    <property type="entry name" value="CLR5 DOMAIN-CONTAINING PROTEIN"/>
    <property type="match status" value="1"/>
</dbReference>
<gene>
    <name evidence="2" type="ORF">A1O9_11637</name>
</gene>
<reference evidence="2 3" key="1">
    <citation type="submission" date="2013-03" db="EMBL/GenBank/DDBJ databases">
        <title>The Genome Sequence of Exophiala aquamarina CBS 119918.</title>
        <authorList>
            <consortium name="The Broad Institute Genomics Platform"/>
            <person name="Cuomo C."/>
            <person name="de Hoog S."/>
            <person name="Gorbushina A."/>
            <person name="Walker B."/>
            <person name="Young S.K."/>
            <person name="Zeng Q."/>
            <person name="Gargeya S."/>
            <person name="Fitzgerald M."/>
            <person name="Haas B."/>
            <person name="Abouelleil A."/>
            <person name="Allen A.W."/>
            <person name="Alvarado L."/>
            <person name="Arachchi H.M."/>
            <person name="Berlin A.M."/>
            <person name="Chapman S.B."/>
            <person name="Gainer-Dewar J."/>
            <person name="Goldberg J."/>
            <person name="Griggs A."/>
            <person name="Gujja S."/>
            <person name="Hansen M."/>
            <person name="Howarth C."/>
            <person name="Imamovic A."/>
            <person name="Ireland A."/>
            <person name="Larimer J."/>
            <person name="McCowan C."/>
            <person name="Murphy C."/>
            <person name="Pearson M."/>
            <person name="Poon T.W."/>
            <person name="Priest M."/>
            <person name="Roberts A."/>
            <person name="Saif S."/>
            <person name="Shea T."/>
            <person name="Sisk P."/>
            <person name="Sykes S."/>
            <person name="Wortman J."/>
            <person name="Nusbaum C."/>
            <person name="Birren B."/>
        </authorList>
    </citation>
    <scope>NUCLEOTIDE SEQUENCE [LARGE SCALE GENOMIC DNA]</scope>
    <source>
        <strain evidence="2 3">CBS 119918</strain>
    </source>
</reference>
<dbReference type="Pfam" id="PF14420">
    <property type="entry name" value="Clr5"/>
    <property type="match status" value="1"/>
</dbReference>
<dbReference type="STRING" id="1182545.A0A072NXS1"/>
<evidence type="ECO:0000259" key="1">
    <source>
        <dbReference type="Pfam" id="PF14420"/>
    </source>
</evidence>
<evidence type="ECO:0000313" key="2">
    <source>
        <dbReference type="EMBL" id="KEF52396.1"/>
    </source>
</evidence>
<name>A0A072NXS1_9EURO</name>